<dbReference type="GO" id="GO:0010287">
    <property type="term" value="C:plastoglobule"/>
    <property type="evidence" value="ECO:0000318"/>
    <property type="project" value="GO_Central"/>
</dbReference>
<dbReference type="GO" id="GO:0010189">
    <property type="term" value="P:vitamin E biosynthetic process"/>
    <property type="evidence" value="ECO:0000318"/>
    <property type="project" value="GO_Central"/>
</dbReference>
<organism evidence="1 2">
    <name type="scientific">Physcomitrium patens</name>
    <name type="common">Spreading-leaved earth moss</name>
    <name type="synonym">Physcomitrella patens</name>
    <dbReference type="NCBI Taxonomy" id="3218"/>
    <lineage>
        <taxon>Eukaryota</taxon>
        <taxon>Viridiplantae</taxon>
        <taxon>Streptophyta</taxon>
        <taxon>Embryophyta</taxon>
        <taxon>Bryophyta</taxon>
        <taxon>Bryophytina</taxon>
        <taxon>Bryopsida</taxon>
        <taxon>Funariidae</taxon>
        <taxon>Funariales</taxon>
        <taxon>Funariaceae</taxon>
        <taxon>Physcomitrium</taxon>
    </lineage>
</organism>
<evidence type="ECO:0008006" key="3">
    <source>
        <dbReference type="Google" id="ProtNLM"/>
    </source>
</evidence>
<name>A0A7I4FDB0_PHYPA</name>
<dbReference type="PANTHER" id="PTHR35309">
    <property type="match status" value="1"/>
</dbReference>
<dbReference type="Gramene" id="Pp3c20_5100V3.4">
    <property type="protein sequence ID" value="Pp3c20_5100V3.4"/>
    <property type="gene ID" value="Pp3c20_5100"/>
</dbReference>
<gene>
    <name evidence="1" type="primary">LOC112273462</name>
</gene>
<keyword evidence="2" id="KW-1185">Reference proteome</keyword>
<evidence type="ECO:0000313" key="2">
    <source>
        <dbReference type="Proteomes" id="UP000006727"/>
    </source>
</evidence>
<dbReference type="Pfam" id="PF14249">
    <property type="entry name" value="Tocopherol_cycl"/>
    <property type="match status" value="1"/>
</dbReference>
<proteinExistence type="predicted"/>
<reference evidence="1 2" key="2">
    <citation type="journal article" date="2018" name="Plant J.">
        <title>The Physcomitrella patens chromosome-scale assembly reveals moss genome structure and evolution.</title>
        <authorList>
            <person name="Lang D."/>
            <person name="Ullrich K.K."/>
            <person name="Murat F."/>
            <person name="Fuchs J."/>
            <person name="Jenkins J."/>
            <person name="Haas F.B."/>
            <person name="Piednoel M."/>
            <person name="Gundlach H."/>
            <person name="Van Bel M."/>
            <person name="Meyberg R."/>
            <person name="Vives C."/>
            <person name="Morata J."/>
            <person name="Symeonidi A."/>
            <person name="Hiss M."/>
            <person name="Muchero W."/>
            <person name="Kamisugi Y."/>
            <person name="Saleh O."/>
            <person name="Blanc G."/>
            <person name="Decker E.L."/>
            <person name="van Gessel N."/>
            <person name="Grimwood J."/>
            <person name="Hayes R.D."/>
            <person name="Graham S.W."/>
            <person name="Gunter L.E."/>
            <person name="McDaniel S.F."/>
            <person name="Hoernstein S.N.W."/>
            <person name="Larsson A."/>
            <person name="Li F.W."/>
            <person name="Perroud P.F."/>
            <person name="Phillips J."/>
            <person name="Ranjan P."/>
            <person name="Rokshar D.S."/>
            <person name="Rothfels C.J."/>
            <person name="Schneider L."/>
            <person name="Shu S."/>
            <person name="Stevenson D.W."/>
            <person name="Thummler F."/>
            <person name="Tillich M."/>
            <person name="Villarreal Aguilar J.C."/>
            <person name="Widiez T."/>
            <person name="Wong G.K."/>
            <person name="Wymore A."/>
            <person name="Zhang Y."/>
            <person name="Zimmer A.D."/>
            <person name="Quatrano R.S."/>
            <person name="Mayer K.F.X."/>
            <person name="Goodstein D."/>
            <person name="Casacuberta J.M."/>
            <person name="Vandepoele K."/>
            <person name="Reski R."/>
            <person name="Cuming A.C."/>
            <person name="Tuskan G.A."/>
            <person name="Maumus F."/>
            <person name="Salse J."/>
            <person name="Schmutz J."/>
            <person name="Rensing S.A."/>
        </authorList>
    </citation>
    <scope>NUCLEOTIDE SEQUENCE [LARGE SCALE GENOMIC DNA]</scope>
    <source>
        <strain evidence="1 2">cv. Gransden 2004</strain>
    </source>
</reference>
<dbReference type="InterPro" id="IPR025893">
    <property type="entry name" value="Tocopherol_cyclase"/>
</dbReference>
<dbReference type="EnsemblPlants" id="Pp3c20_5100V3.4">
    <property type="protein sequence ID" value="Pp3c20_5100V3.4"/>
    <property type="gene ID" value="Pp3c20_5100"/>
</dbReference>
<evidence type="ECO:0000313" key="1">
    <source>
        <dbReference type="EnsemblPlants" id="Pp3c20_5100V3.3"/>
    </source>
</evidence>
<reference evidence="1 2" key="1">
    <citation type="journal article" date="2008" name="Science">
        <title>The Physcomitrella genome reveals evolutionary insights into the conquest of land by plants.</title>
        <authorList>
            <person name="Rensing S."/>
            <person name="Lang D."/>
            <person name="Zimmer A."/>
            <person name="Terry A."/>
            <person name="Salamov A."/>
            <person name="Shapiro H."/>
            <person name="Nishiyama T."/>
            <person name="Perroud P.-F."/>
            <person name="Lindquist E."/>
            <person name="Kamisugi Y."/>
            <person name="Tanahashi T."/>
            <person name="Sakakibara K."/>
            <person name="Fujita T."/>
            <person name="Oishi K."/>
            <person name="Shin-I T."/>
            <person name="Kuroki Y."/>
            <person name="Toyoda A."/>
            <person name="Suzuki Y."/>
            <person name="Hashimoto A."/>
            <person name="Yamaguchi K."/>
            <person name="Sugano A."/>
            <person name="Kohara Y."/>
            <person name="Fujiyama A."/>
            <person name="Anterola A."/>
            <person name="Aoki S."/>
            <person name="Ashton N."/>
            <person name="Barbazuk W.B."/>
            <person name="Barker E."/>
            <person name="Bennetzen J."/>
            <person name="Bezanilla M."/>
            <person name="Blankenship R."/>
            <person name="Cho S.H."/>
            <person name="Dutcher S."/>
            <person name="Estelle M."/>
            <person name="Fawcett J.A."/>
            <person name="Gundlach H."/>
            <person name="Hanada K."/>
            <person name="Heyl A."/>
            <person name="Hicks K.A."/>
            <person name="Hugh J."/>
            <person name="Lohr M."/>
            <person name="Mayer K."/>
            <person name="Melkozernov A."/>
            <person name="Murata T."/>
            <person name="Nelson D."/>
            <person name="Pils B."/>
            <person name="Prigge M."/>
            <person name="Reiss B."/>
            <person name="Renner T."/>
            <person name="Rombauts S."/>
            <person name="Rushton P."/>
            <person name="Sanderfoot A."/>
            <person name="Schween G."/>
            <person name="Shiu S.-H."/>
            <person name="Stueber K."/>
            <person name="Theodoulou F.L."/>
            <person name="Tu H."/>
            <person name="Van de Peer Y."/>
            <person name="Verrier P.J."/>
            <person name="Waters E."/>
            <person name="Wood A."/>
            <person name="Yang L."/>
            <person name="Cove D."/>
            <person name="Cuming A."/>
            <person name="Hasebe M."/>
            <person name="Lucas S."/>
            <person name="Mishler D.B."/>
            <person name="Reski R."/>
            <person name="Grigoriev I."/>
            <person name="Quatrano R.S."/>
            <person name="Boore J.L."/>
        </authorList>
    </citation>
    <scope>NUCLEOTIDE SEQUENCE [LARGE SCALE GENOMIC DNA]</scope>
    <source>
        <strain evidence="1 2">cv. Gransden 2004</strain>
    </source>
</reference>
<sequence length="482" mass="54320">MAQLRPVVNSMESMSISNGATVETKPRKAEYLPMPADRATRTPHSGYHFDGTSRRFFEGWYFKVSIPEVKQSFAWMYTSELPGSSELTEGEVFDPSSTPSGAAQVMGADEEYLLQDAPTLKNFWAARHELALGNTYVSKNGVAPPKSEVDPKVWSIQFVFKRSHLLRPGYSIREKRILLSVCNEFWDSVEEGYQVTPIWHQGCLRDNGSTDFAKTVGTVRWEYSTRPVYGWGSIGERQLATAGWLAVMPVFEPHWQICMAGGLSTGWIEWGDRRFEFEDAPSYCEKNWGGAFPQKWFWMQCNVFDDFSGEVALTAGGGRRGLPLLKDTFEDVALVAVHFEGKFYEFVPWEGKVEWDIAPWGSWKMTAQTKTHEVKLEASTDTPGCLLRAPTVEGFKPICTDSFAGNLKLQLWERNANGSLGKVLLEATSSMCALETGGSRDPWKESWTGKATMRQPLKTLLQLPINPEKFYNWVPGFKPPGF</sequence>
<dbReference type="Proteomes" id="UP000006727">
    <property type="component" value="Chromosome 20"/>
</dbReference>
<accession>A0A7I4FDB0</accession>
<dbReference type="EnsemblPlants" id="Pp3c20_5100V3.3">
    <property type="protein sequence ID" value="Pp3c20_5100V3.3"/>
    <property type="gene ID" value="Pp3c20_5100"/>
</dbReference>
<dbReference type="Gramene" id="Pp3c20_5100V3.3">
    <property type="protein sequence ID" value="Pp3c20_5100V3.3"/>
    <property type="gene ID" value="Pp3c20_5100"/>
</dbReference>
<reference evidence="1" key="3">
    <citation type="submission" date="2020-12" db="UniProtKB">
        <authorList>
            <consortium name="EnsemblPlants"/>
        </authorList>
    </citation>
    <scope>IDENTIFICATION</scope>
</reference>
<dbReference type="GO" id="GO:0009976">
    <property type="term" value="F:tocopherol cyclase activity"/>
    <property type="evidence" value="ECO:0000318"/>
    <property type="project" value="GO_Central"/>
</dbReference>
<protein>
    <recommendedName>
        <fullName evidence="3">Tocopherol cyclase</fullName>
    </recommendedName>
</protein>
<dbReference type="AlphaFoldDB" id="A0A7I4FDB0"/>
<dbReference type="EMBL" id="ABEU02000020">
    <property type="status" value="NOT_ANNOTATED_CDS"/>
    <property type="molecule type" value="Genomic_DNA"/>
</dbReference>
<dbReference type="PANTHER" id="PTHR35309:SF2">
    <property type="entry name" value="TOCOPHEROL CYCLASE, CHLOROPLASTIC"/>
    <property type="match status" value="1"/>
</dbReference>